<reference evidence="2" key="1">
    <citation type="submission" date="2021-03" db="EMBL/GenBank/DDBJ databases">
        <title>Draft genome sequence of rust myrtle Austropuccinia psidii MF-1, a brazilian biotype.</title>
        <authorList>
            <person name="Quecine M.C."/>
            <person name="Pachon D.M.R."/>
            <person name="Bonatelli M.L."/>
            <person name="Correr F.H."/>
            <person name="Franceschini L.M."/>
            <person name="Leite T.F."/>
            <person name="Margarido G.R.A."/>
            <person name="Almeida C.A."/>
            <person name="Ferrarezi J.A."/>
            <person name="Labate C.A."/>
        </authorList>
    </citation>
    <scope>NUCLEOTIDE SEQUENCE</scope>
    <source>
        <strain evidence="2">MF-1</strain>
    </source>
</reference>
<dbReference type="Proteomes" id="UP000765509">
    <property type="component" value="Unassembled WGS sequence"/>
</dbReference>
<keyword evidence="3" id="KW-1185">Reference proteome</keyword>
<name>A0A9Q3KI19_9BASI</name>
<dbReference type="EMBL" id="AVOT02106748">
    <property type="protein sequence ID" value="MBW0580112.1"/>
    <property type="molecule type" value="Genomic_DNA"/>
</dbReference>
<feature type="compositionally biased region" description="Acidic residues" evidence="1">
    <location>
        <begin position="66"/>
        <end position="79"/>
    </location>
</feature>
<accession>A0A9Q3KI19</accession>
<protein>
    <submittedName>
        <fullName evidence="2">Uncharacterized protein</fullName>
    </submittedName>
</protein>
<comment type="caution">
    <text evidence="2">The sequence shown here is derived from an EMBL/GenBank/DDBJ whole genome shotgun (WGS) entry which is preliminary data.</text>
</comment>
<feature type="region of interest" description="Disordered" evidence="1">
    <location>
        <begin position="49"/>
        <end position="79"/>
    </location>
</feature>
<dbReference type="AlphaFoldDB" id="A0A9Q3KI19"/>
<evidence type="ECO:0000313" key="2">
    <source>
        <dbReference type="EMBL" id="MBW0580112.1"/>
    </source>
</evidence>
<gene>
    <name evidence="2" type="ORF">O181_119827</name>
</gene>
<evidence type="ECO:0000256" key="1">
    <source>
        <dbReference type="SAM" id="MobiDB-lite"/>
    </source>
</evidence>
<organism evidence="2 3">
    <name type="scientific">Austropuccinia psidii MF-1</name>
    <dbReference type="NCBI Taxonomy" id="1389203"/>
    <lineage>
        <taxon>Eukaryota</taxon>
        <taxon>Fungi</taxon>
        <taxon>Dikarya</taxon>
        <taxon>Basidiomycota</taxon>
        <taxon>Pucciniomycotina</taxon>
        <taxon>Pucciniomycetes</taxon>
        <taxon>Pucciniales</taxon>
        <taxon>Sphaerophragmiaceae</taxon>
        <taxon>Austropuccinia</taxon>
    </lineage>
</organism>
<sequence>MIYDDSLKPIGKIKKLKFTTGNEDKTYLDFLVFENFNQIIVEENSSIFPSSKESIPPQTDIKFEGEDPEEDELEVEDGEAIEEKEELKKMRRNLDMAIEDPEIWLALDLSCMNEEDEGESPQKVLKMDLSPPEANSLGIKEDYFKLLQEESGYISDTEKDLVSEEPKENVKISLEKRKFEELEHKSARITEYKIAKVWDKDLQKGIKQRMEIVAEGKLVQSEDDLKLYQQNNGYLEDKYKKGRIFKDLEEGELSENTQRIAGLSIIEEFNDNYDQICCTLSSIDLFNQNQEIKSG</sequence>
<evidence type="ECO:0000313" key="3">
    <source>
        <dbReference type="Proteomes" id="UP000765509"/>
    </source>
</evidence>
<proteinExistence type="predicted"/>